<sequence length="226" mass="25814">MKTRDLLIKLGFQEDWNVMTDELPGYYFDFGNAKLYAAQVMTKYLQPCILLTGVLSDNRSIGMVQSELHTYVNSYEEGMALLAYSVGEDFVPMKPTEWLDLGRKFEDHLPWVQSRKEHDARPQCVVDRDWLRVALKKLSTLIKNANDCEQASFEFDGEIFCIKFLDTRLAFPGTGKAWDSNYYVDKKNLIGLPKRLSTESVFIDISNGYLGIDGRGMSLACICEES</sequence>
<dbReference type="OrthoDB" id="9793120at2"/>
<comment type="caution">
    <text evidence="1">The sequence shown here is derived from an EMBL/GenBank/DDBJ whole genome shotgun (WGS) entry which is preliminary data.</text>
</comment>
<evidence type="ECO:0000313" key="1">
    <source>
        <dbReference type="EMBL" id="TCV81276.1"/>
    </source>
</evidence>
<protein>
    <submittedName>
        <fullName evidence="1">Uncharacterized protein</fullName>
    </submittedName>
</protein>
<accession>A0A4R3XSQ9</accession>
<dbReference type="Proteomes" id="UP000295367">
    <property type="component" value="Unassembled WGS sequence"/>
</dbReference>
<reference evidence="1 2" key="1">
    <citation type="submission" date="2019-03" db="EMBL/GenBank/DDBJ databases">
        <title>Genomic Encyclopedia of Type Strains, Phase IV (KMG-IV): sequencing the most valuable type-strain genomes for metagenomic binning, comparative biology and taxonomic classification.</title>
        <authorList>
            <person name="Goeker M."/>
        </authorList>
    </citation>
    <scope>NUCLEOTIDE SEQUENCE [LARGE SCALE GENOMIC DNA]</scope>
    <source>
        <strain evidence="1 2">DSM 100309</strain>
    </source>
</reference>
<organism evidence="1 2">
    <name type="scientific">Sulfurirhabdus autotrophica</name>
    <dbReference type="NCBI Taxonomy" id="1706046"/>
    <lineage>
        <taxon>Bacteria</taxon>
        <taxon>Pseudomonadati</taxon>
        <taxon>Pseudomonadota</taxon>
        <taxon>Betaproteobacteria</taxon>
        <taxon>Nitrosomonadales</taxon>
        <taxon>Sulfuricellaceae</taxon>
        <taxon>Sulfurirhabdus</taxon>
    </lineage>
</organism>
<keyword evidence="2" id="KW-1185">Reference proteome</keyword>
<dbReference type="RefSeq" id="WP_124946673.1">
    <property type="nucleotide sequence ID" value="NZ_BHVT01000038.1"/>
</dbReference>
<gene>
    <name evidence="1" type="ORF">EDC63_12425</name>
</gene>
<name>A0A4R3XSQ9_9PROT</name>
<dbReference type="AlphaFoldDB" id="A0A4R3XSQ9"/>
<dbReference type="EMBL" id="SMCO01000024">
    <property type="protein sequence ID" value="TCV81276.1"/>
    <property type="molecule type" value="Genomic_DNA"/>
</dbReference>
<evidence type="ECO:0000313" key="2">
    <source>
        <dbReference type="Proteomes" id="UP000295367"/>
    </source>
</evidence>
<proteinExistence type="predicted"/>